<accession>A0A846LU31</accession>
<dbReference type="AlphaFoldDB" id="A0A846LU31"/>
<keyword evidence="1" id="KW-0812">Transmembrane</keyword>
<dbReference type="Proteomes" id="UP000552836">
    <property type="component" value="Unassembled WGS sequence"/>
</dbReference>
<evidence type="ECO:0000313" key="2">
    <source>
        <dbReference type="EMBL" id="GGL82689.1"/>
    </source>
</evidence>
<dbReference type="EMBL" id="JAAMPA010000003">
    <property type="protein sequence ID" value="NIH69924.1"/>
    <property type="molecule type" value="Genomic_DNA"/>
</dbReference>
<evidence type="ECO:0000313" key="4">
    <source>
        <dbReference type="Proteomes" id="UP000552836"/>
    </source>
</evidence>
<gene>
    <name evidence="3" type="ORF">FB380_004422</name>
    <name evidence="2" type="ORF">GCM10011589_43890</name>
</gene>
<keyword evidence="5" id="KW-1185">Reference proteome</keyword>
<evidence type="ECO:0000313" key="5">
    <source>
        <dbReference type="Proteomes" id="UP000648663"/>
    </source>
</evidence>
<evidence type="ECO:0000256" key="1">
    <source>
        <dbReference type="SAM" id="Phobius"/>
    </source>
</evidence>
<organism evidence="3 4">
    <name type="scientific">Modestobacter marinus</name>
    <dbReference type="NCBI Taxonomy" id="477641"/>
    <lineage>
        <taxon>Bacteria</taxon>
        <taxon>Bacillati</taxon>
        <taxon>Actinomycetota</taxon>
        <taxon>Actinomycetes</taxon>
        <taxon>Geodermatophilales</taxon>
        <taxon>Geodermatophilaceae</taxon>
        <taxon>Modestobacter</taxon>
    </lineage>
</organism>
<dbReference type="Proteomes" id="UP000648663">
    <property type="component" value="Unassembled WGS sequence"/>
</dbReference>
<sequence length="71" mass="7721">MLPAAVFDTSALAAIVWGVIYVIQMTVNWQEGRSMIKKTPAGHIVQLARALNSPRIIGRRAEPEKPAPPAD</sequence>
<reference evidence="3 4" key="3">
    <citation type="submission" date="2020-02" db="EMBL/GenBank/DDBJ databases">
        <title>Sequencing the genomes of 1000 actinobacteria strains.</title>
        <authorList>
            <person name="Klenk H.-P."/>
        </authorList>
    </citation>
    <scope>NUCLEOTIDE SEQUENCE [LARGE SCALE GENOMIC DNA]</scope>
    <source>
        <strain evidence="3 4">DSM 45201</strain>
    </source>
</reference>
<evidence type="ECO:0000313" key="3">
    <source>
        <dbReference type="EMBL" id="NIH69924.1"/>
    </source>
</evidence>
<proteinExistence type="predicted"/>
<name>A0A846LU31_9ACTN</name>
<feature type="transmembrane region" description="Helical" evidence="1">
    <location>
        <begin position="12"/>
        <end position="29"/>
    </location>
</feature>
<dbReference type="EMBL" id="BMMI01000010">
    <property type="protein sequence ID" value="GGL82689.1"/>
    <property type="molecule type" value="Genomic_DNA"/>
</dbReference>
<comment type="caution">
    <text evidence="3">The sequence shown here is derived from an EMBL/GenBank/DDBJ whole genome shotgun (WGS) entry which is preliminary data.</text>
</comment>
<keyword evidence="1" id="KW-1133">Transmembrane helix</keyword>
<keyword evidence="1" id="KW-0472">Membrane</keyword>
<reference evidence="5" key="2">
    <citation type="journal article" date="2019" name="Int. J. Syst. Evol. Microbiol.">
        <title>The Global Catalogue of Microorganisms (GCM) 10K type strain sequencing project: providing services to taxonomists for standard genome sequencing and annotation.</title>
        <authorList>
            <consortium name="The Broad Institute Genomics Platform"/>
            <consortium name="The Broad Institute Genome Sequencing Center for Infectious Disease"/>
            <person name="Wu L."/>
            <person name="Ma J."/>
        </authorList>
    </citation>
    <scope>NUCLEOTIDE SEQUENCE [LARGE SCALE GENOMIC DNA]</scope>
    <source>
        <strain evidence="5">CGMCC 4.5581</strain>
    </source>
</reference>
<reference evidence="2" key="1">
    <citation type="journal article" date="2014" name="Int. J. Syst. Evol. Microbiol.">
        <title>Complete genome of a new Firmicutes species belonging to the dominant human colonic microbiota ('Ruminococcus bicirculans') reveals two chromosomes and a selective capacity to utilize plant glucans.</title>
        <authorList>
            <consortium name="NISC Comparative Sequencing Program"/>
            <person name="Wegmann U."/>
            <person name="Louis P."/>
            <person name="Goesmann A."/>
            <person name="Henrissat B."/>
            <person name="Duncan S.H."/>
            <person name="Flint H.J."/>
        </authorList>
    </citation>
    <scope>NUCLEOTIDE SEQUENCE</scope>
    <source>
        <strain evidence="2">CGMCC 4.5581</strain>
    </source>
</reference>
<reference evidence="2" key="4">
    <citation type="submission" date="2024-05" db="EMBL/GenBank/DDBJ databases">
        <authorList>
            <person name="Sun Q."/>
            <person name="Zhou Y."/>
        </authorList>
    </citation>
    <scope>NUCLEOTIDE SEQUENCE</scope>
    <source>
        <strain evidence="2">CGMCC 4.5581</strain>
    </source>
</reference>
<protein>
    <submittedName>
        <fullName evidence="3">Uncharacterized protein</fullName>
    </submittedName>
</protein>